<keyword evidence="3" id="KW-1185">Reference proteome</keyword>
<comment type="caution">
    <text evidence="2">The sequence shown here is derived from an EMBL/GenBank/DDBJ whole genome shotgun (WGS) entry which is preliminary data.</text>
</comment>
<sequence length="74" mass="8564">EVFILTDKFAFYSDKAICYLLLAILSLFPLTGELRLIYCETNAVRPLPPSTTCLIAWAWTSRVSIRIQSKFWTF</sequence>
<evidence type="ECO:0000256" key="1">
    <source>
        <dbReference type="SAM" id="Phobius"/>
    </source>
</evidence>
<proteinExistence type="predicted"/>
<dbReference type="AlphaFoldDB" id="A0AAV1Z163"/>
<evidence type="ECO:0000313" key="2">
    <source>
        <dbReference type="EMBL" id="CAL1265204.1"/>
    </source>
</evidence>
<evidence type="ECO:0000313" key="3">
    <source>
        <dbReference type="Proteomes" id="UP001497382"/>
    </source>
</evidence>
<organism evidence="2 3">
    <name type="scientific">Larinioides sclopetarius</name>
    <dbReference type="NCBI Taxonomy" id="280406"/>
    <lineage>
        <taxon>Eukaryota</taxon>
        <taxon>Metazoa</taxon>
        <taxon>Ecdysozoa</taxon>
        <taxon>Arthropoda</taxon>
        <taxon>Chelicerata</taxon>
        <taxon>Arachnida</taxon>
        <taxon>Araneae</taxon>
        <taxon>Araneomorphae</taxon>
        <taxon>Entelegynae</taxon>
        <taxon>Araneoidea</taxon>
        <taxon>Araneidae</taxon>
        <taxon>Larinioides</taxon>
    </lineage>
</organism>
<keyword evidence="1" id="KW-0472">Membrane</keyword>
<dbReference type="Proteomes" id="UP001497382">
    <property type="component" value="Unassembled WGS sequence"/>
</dbReference>
<keyword evidence="1" id="KW-1133">Transmembrane helix</keyword>
<protein>
    <submittedName>
        <fullName evidence="2">Uncharacterized protein</fullName>
    </submittedName>
</protein>
<keyword evidence="1" id="KW-0812">Transmembrane</keyword>
<gene>
    <name evidence="2" type="ORF">LARSCL_LOCUS2399</name>
</gene>
<dbReference type="EMBL" id="CAXIEN010000016">
    <property type="protein sequence ID" value="CAL1265204.1"/>
    <property type="molecule type" value="Genomic_DNA"/>
</dbReference>
<accession>A0AAV1Z163</accession>
<name>A0AAV1Z163_9ARAC</name>
<reference evidence="2 3" key="1">
    <citation type="submission" date="2024-04" db="EMBL/GenBank/DDBJ databases">
        <authorList>
            <person name="Rising A."/>
            <person name="Reimegard J."/>
            <person name="Sonavane S."/>
            <person name="Akerstrom W."/>
            <person name="Nylinder S."/>
            <person name="Hedman E."/>
            <person name="Kallberg Y."/>
        </authorList>
    </citation>
    <scope>NUCLEOTIDE SEQUENCE [LARGE SCALE GENOMIC DNA]</scope>
</reference>
<feature type="non-terminal residue" evidence="2">
    <location>
        <position position="1"/>
    </location>
</feature>
<feature type="transmembrane region" description="Helical" evidence="1">
    <location>
        <begin position="16"/>
        <end position="38"/>
    </location>
</feature>